<evidence type="ECO:0000256" key="1">
    <source>
        <dbReference type="ARBA" id="ARBA00004604"/>
    </source>
</evidence>
<dbReference type="GeneID" id="54470409"/>
<dbReference type="Proteomes" id="UP000799767">
    <property type="component" value="Unassembled WGS sequence"/>
</dbReference>
<dbReference type="AlphaFoldDB" id="A0A6A6PYK8"/>
<evidence type="ECO:0000313" key="5">
    <source>
        <dbReference type="Proteomes" id="UP000799767"/>
    </source>
</evidence>
<dbReference type="InterPro" id="IPR014810">
    <property type="entry name" value="Fcf2_C"/>
</dbReference>
<evidence type="ECO:0000256" key="2">
    <source>
        <dbReference type="ARBA" id="ARBA00023242"/>
    </source>
</evidence>
<feature type="domain" description="Fcf2 pre-rRNA processing C-terminal" evidence="3">
    <location>
        <begin position="111"/>
        <end position="206"/>
    </location>
</feature>
<keyword evidence="5" id="KW-1185">Reference proteome</keyword>
<evidence type="ECO:0000313" key="4">
    <source>
        <dbReference type="EMBL" id="KAF2484553.1"/>
    </source>
</evidence>
<reference evidence="4" key="1">
    <citation type="journal article" date="2020" name="Stud. Mycol.">
        <title>101 Dothideomycetes genomes: a test case for predicting lifestyles and emergence of pathogens.</title>
        <authorList>
            <person name="Haridas S."/>
            <person name="Albert R."/>
            <person name="Binder M."/>
            <person name="Bloem J."/>
            <person name="Labutti K."/>
            <person name="Salamov A."/>
            <person name="Andreopoulos B."/>
            <person name="Baker S."/>
            <person name="Barry K."/>
            <person name="Bills G."/>
            <person name="Bluhm B."/>
            <person name="Cannon C."/>
            <person name="Castanera R."/>
            <person name="Culley D."/>
            <person name="Daum C."/>
            <person name="Ezra D."/>
            <person name="Gonzalez J."/>
            <person name="Henrissat B."/>
            <person name="Kuo A."/>
            <person name="Liang C."/>
            <person name="Lipzen A."/>
            <person name="Lutzoni F."/>
            <person name="Magnuson J."/>
            <person name="Mondo S."/>
            <person name="Nolan M."/>
            <person name="Ohm R."/>
            <person name="Pangilinan J."/>
            <person name="Park H.-J."/>
            <person name="Ramirez L."/>
            <person name="Alfaro M."/>
            <person name="Sun H."/>
            <person name="Tritt A."/>
            <person name="Yoshinaga Y."/>
            <person name="Zwiers L.-H."/>
            <person name="Turgeon B."/>
            <person name="Goodwin S."/>
            <person name="Spatafora J."/>
            <person name="Crous P."/>
            <person name="Grigoriev I."/>
        </authorList>
    </citation>
    <scope>NUCLEOTIDE SEQUENCE</scope>
    <source>
        <strain evidence="4">CBS 113389</strain>
    </source>
</reference>
<dbReference type="PANTHER" id="PTHR21686">
    <property type="entry name" value="DEOXYNUCLEOTIDYLTRANSFERASE TERMINAL-INTERACTING PROTEIN 2"/>
    <property type="match status" value="1"/>
</dbReference>
<proteinExistence type="predicted"/>
<dbReference type="Pfam" id="PF08698">
    <property type="entry name" value="Fcf2"/>
    <property type="match status" value="1"/>
</dbReference>
<dbReference type="GO" id="GO:0003723">
    <property type="term" value="F:RNA binding"/>
    <property type="evidence" value="ECO:0007669"/>
    <property type="project" value="TreeGrafter"/>
</dbReference>
<protein>
    <submittedName>
        <fullName evidence="4">Putative rRNA-processing protein fcf2</fullName>
    </submittedName>
</protein>
<dbReference type="InterPro" id="IPR039883">
    <property type="entry name" value="Fcf2/DNTTIP2"/>
</dbReference>
<dbReference type="EMBL" id="MU001634">
    <property type="protein sequence ID" value="KAF2484553.1"/>
    <property type="molecule type" value="Genomic_DNA"/>
</dbReference>
<sequence>MPATMAPPLALETAVLDGELDDEEIQQLLERASARLHANLGSKEVIKSAEHRPYSIPKLNPGELDRPYVSTKGEVALLDPSKAVDQRQLKKAAGIRQVEDPVAARKSAEEKKATAGAAWYNLPRTQMTPELQRDLQLLKMRNVLDPHRHYRKDNGKMKAPEYSQVGTIVEGPTEFFSGRIENKKRKKTFVEEVLAGEQETGRFKKKFGELQDRKGSGKKAFYKALKAKRKHGVKKGGSG</sequence>
<gene>
    <name evidence="4" type="ORF">BDY17DRAFT_130688</name>
</gene>
<dbReference type="OrthoDB" id="427886at2759"/>
<organism evidence="4 5">
    <name type="scientific">Neohortaea acidophila</name>
    <dbReference type="NCBI Taxonomy" id="245834"/>
    <lineage>
        <taxon>Eukaryota</taxon>
        <taxon>Fungi</taxon>
        <taxon>Dikarya</taxon>
        <taxon>Ascomycota</taxon>
        <taxon>Pezizomycotina</taxon>
        <taxon>Dothideomycetes</taxon>
        <taxon>Dothideomycetidae</taxon>
        <taxon>Mycosphaerellales</taxon>
        <taxon>Teratosphaeriaceae</taxon>
        <taxon>Neohortaea</taxon>
    </lineage>
</organism>
<comment type="subcellular location">
    <subcellularLocation>
        <location evidence="1">Nucleus</location>
        <location evidence="1">Nucleolus</location>
    </subcellularLocation>
</comment>
<name>A0A6A6PYK8_9PEZI</name>
<accession>A0A6A6PYK8</accession>
<evidence type="ECO:0000259" key="3">
    <source>
        <dbReference type="Pfam" id="PF08698"/>
    </source>
</evidence>
<dbReference type="GO" id="GO:0006396">
    <property type="term" value="P:RNA processing"/>
    <property type="evidence" value="ECO:0007669"/>
    <property type="project" value="TreeGrafter"/>
</dbReference>
<dbReference type="PANTHER" id="PTHR21686:SF12">
    <property type="entry name" value="DEOXYNUCLEOTIDYLTRANSFERASE TERMINAL-INTERACTING PROTEIN 2"/>
    <property type="match status" value="1"/>
</dbReference>
<keyword evidence="2" id="KW-0539">Nucleus</keyword>
<dbReference type="GO" id="GO:0005730">
    <property type="term" value="C:nucleolus"/>
    <property type="evidence" value="ECO:0007669"/>
    <property type="project" value="UniProtKB-SubCell"/>
</dbReference>
<dbReference type="RefSeq" id="XP_033591122.1">
    <property type="nucleotide sequence ID" value="XM_033729407.1"/>
</dbReference>